<dbReference type="FunCoup" id="A0A448YEP8">
    <property type="interactions" value="47"/>
</dbReference>
<organism evidence="7 8">
    <name type="scientific">Brettanomyces naardenensis</name>
    <name type="common">Yeast</name>
    <dbReference type="NCBI Taxonomy" id="13370"/>
    <lineage>
        <taxon>Eukaryota</taxon>
        <taxon>Fungi</taxon>
        <taxon>Dikarya</taxon>
        <taxon>Ascomycota</taxon>
        <taxon>Saccharomycotina</taxon>
        <taxon>Pichiomycetes</taxon>
        <taxon>Pichiales</taxon>
        <taxon>Pichiaceae</taxon>
        <taxon>Brettanomyces</taxon>
    </lineage>
</organism>
<reference evidence="7 8" key="1">
    <citation type="submission" date="2018-12" db="EMBL/GenBank/DDBJ databases">
        <authorList>
            <person name="Tiukova I."/>
            <person name="Dainat J."/>
        </authorList>
    </citation>
    <scope>NUCLEOTIDE SEQUENCE [LARGE SCALE GENOMIC DNA]</scope>
</reference>
<dbReference type="GO" id="GO:0000026">
    <property type="term" value="F:alpha-1,2-mannosyltransferase activity"/>
    <property type="evidence" value="ECO:0007669"/>
    <property type="project" value="TreeGrafter"/>
</dbReference>
<evidence type="ECO:0000256" key="6">
    <source>
        <dbReference type="PIRSR" id="PIRSR018153-1"/>
    </source>
</evidence>
<dbReference type="GO" id="GO:0000032">
    <property type="term" value="P:cell wall mannoprotein biosynthetic process"/>
    <property type="evidence" value="ECO:0007669"/>
    <property type="project" value="TreeGrafter"/>
</dbReference>
<evidence type="ECO:0000313" key="7">
    <source>
        <dbReference type="EMBL" id="VEU19425.1"/>
    </source>
</evidence>
<dbReference type="PANTHER" id="PTHR31121:SF2">
    <property type="entry name" value="MANNOSYLTRANSFERASE KTR5-RELATED"/>
    <property type="match status" value="1"/>
</dbReference>
<dbReference type="EMBL" id="CAACVR010000001">
    <property type="protein sequence ID" value="VEU19425.1"/>
    <property type="molecule type" value="Genomic_DNA"/>
</dbReference>
<evidence type="ECO:0000256" key="2">
    <source>
        <dbReference type="ARBA" id="ARBA00007677"/>
    </source>
</evidence>
<evidence type="ECO:0000256" key="1">
    <source>
        <dbReference type="ARBA" id="ARBA00004606"/>
    </source>
</evidence>
<dbReference type="GO" id="GO:0016020">
    <property type="term" value="C:membrane"/>
    <property type="evidence" value="ECO:0007669"/>
    <property type="project" value="UniProtKB-SubCell"/>
</dbReference>
<keyword evidence="5" id="KW-0812">Transmembrane</keyword>
<evidence type="ECO:0000256" key="5">
    <source>
        <dbReference type="ARBA" id="ARBA00022968"/>
    </source>
</evidence>
<proteinExistence type="inferred from homology"/>
<comment type="similarity">
    <text evidence="2">Belongs to the glycosyltransferase 15 family.</text>
</comment>
<dbReference type="Proteomes" id="UP000290900">
    <property type="component" value="Unassembled WGS sequence"/>
</dbReference>
<evidence type="ECO:0000313" key="8">
    <source>
        <dbReference type="Proteomes" id="UP000290900"/>
    </source>
</evidence>
<dbReference type="GO" id="GO:0006487">
    <property type="term" value="P:protein N-linked glycosylation"/>
    <property type="evidence" value="ECO:0007669"/>
    <property type="project" value="TreeGrafter"/>
</dbReference>
<evidence type="ECO:0000256" key="4">
    <source>
        <dbReference type="ARBA" id="ARBA00022679"/>
    </source>
</evidence>
<keyword evidence="5" id="KW-0735">Signal-anchor</keyword>
<feature type="active site" description="Nucleophile" evidence="6">
    <location>
        <position position="314"/>
    </location>
</feature>
<keyword evidence="3" id="KW-0328">Glycosyltransferase</keyword>
<sequence>MLKAVPMSERPVGSRMDSVFESGCRDPLEEAQKPRANAAFVVLARNSELDGVLSSIRSLERHFNQWFNYPWIFLNDEVFTDEFKDEVKAATSGKVRFGTVPAVRWHVPAENDDPLFFSEAIEEQGDRGIMYGSMPAYHRMCRFYSGYFFDHYLVRKLDWYWRVEPDVDFFCDITYDPFKEMEAHNKKYGFTIMIKELINTVPNLFRTTVAYAKKNDIKLPDSWSLFSKDLEIARGTNDHLYRDVKDKDQFWKKLQGRVPLYRAMRWSDTNEDGIDSHSLKVLADYTNGGGLTNVPADRFDNLEYNLCHFWSNFEIGRTDLFQSKQYRDYFHFLEESNGFFVERWGDAPIHSLALGMFLNQSEIHYFRDIGYRHSTLEHCPANSINQRPYSEGPRYRHGYSKQEEDYWLKFDSPPSDKDIGTGCRCRCPDDHQEIENSGSSCVSLWAMMSDDERTPKKALDLDRIESEAVNLYEKYLSKHPENGEEWALSGDDIKRLEQFTV</sequence>
<dbReference type="AlphaFoldDB" id="A0A448YEP8"/>
<dbReference type="SUPFAM" id="SSF53448">
    <property type="entry name" value="Nucleotide-diphospho-sugar transferases"/>
    <property type="match status" value="1"/>
</dbReference>
<dbReference type="InterPro" id="IPR002685">
    <property type="entry name" value="Glyco_trans_15"/>
</dbReference>
<keyword evidence="8" id="KW-1185">Reference proteome</keyword>
<dbReference type="Gene3D" id="3.90.550.10">
    <property type="entry name" value="Spore Coat Polysaccharide Biosynthesis Protein SpsA, Chain A"/>
    <property type="match status" value="1"/>
</dbReference>
<dbReference type="STRING" id="13370.A0A448YEP8"/>
<dbReference type="Pfam" id="PF01793">
    <property type="entry name" value="Glyco_transf_15"/>
    <property type="match status" value="2"/>
</dbReference>
<protein>
    <submittedName>
        <fullName evidence="7">DEKNAAC100567</fullName>
    </submittedName>
</protein>
<evidence type="ECO:0000256" key="3">
    <source>
        <dbReference type="ARBA" id="ARBA00022676"/>
    </source>
</evidence>
<name>A0A448YEP8_BRENA</name>
<keyword evidence="4" id="KW-0808">Transferase</keyword>
<gene>
    <name evidence="7" type="ORF">BRENAR_LOCUS162</name>
</gene>
<comment type="subcellular location">
    <subcellularLocation>
        <location evidence="1">Membrane</location>
        <topology evidence="1">Single-pass type II membrane protein</topology>
    </subcellularLocation>
</comment>
<dbReference type="InParanoid" id="A0A448YEP8"/>
<accession>A0A448YEP8</accession>
<dbReference type="PANTHER" id="PTHR31121">
    <property type="entry name" value="ALPHA-1,2 MANNOSYLTRANSFERASE KTR1"/>
    <property type="match status" value="1"/>
</dbReference>
<dbReference type="GO" id="GO:0005794">
    <property type="term" value="C:Golgi apparatus"/>
    <property type="evidence" value="ECO:0007669"/>
    <property type="project" value="TreeGrafter"/>
</dbReference>
<dbReference type="PIRSF" id="PIRSF018153">
    <property type="entry name" value="Glyco_trans_15"/>
    <property type="match status" value="1"/>
</dbReference>
<dbReference type="InterPro" id="IPR029044">
    <property type="entry name" value="Nucleotide-diphossugar_trans"/>
</dbReference>
<dbReference type="OrthoDB" id="439943at2759"/>